<dbReference type="InterPro" id="IPR039694">
    <property type="entry name" value="WDR11"/>
</dbReference>
<dbReference type="InterPro" id="IPR015943">
    <property type="entry name" value="WD40/YVTN_repeat-like_dom_sf"/>
</dbReference>
<dbReference type="Pfam" id="PF23753">
    <property type="entry name" value="TPR_WDR11"/>
    <property type="match status" value="1"/>
</dbReference>
<dbReference type="EMBL" id="JAMYWD010000010">
    <property type="protein sequence ID" value="KAJ4958417.1"/>
    <property type="molecule type" value="Genomic_DNA"/>
</dbReference>
<dbReference type="FunFam" id="2.130.10.10:FF:001078">
    <property type="entry name" value="Transducin family protein / WD-40 repeat family protein"/>
    <property type="match status" value="1"/>
</dbReference>
<feature type="region of interest" description="Disordered" evidence="1">
    <location>
        <begin position="1"/>
        <end position="26"/>
    </location>
</feature>
<evidence type="ECO:0008006" key="7">
    <source>
        <dbReference type="Google" id="ProtNLM"/>
    </source>
</evidence>
<evidence type="ECO:0000256" key="1">
    <source>
        <dbReference type="SAM" id="MobiDB-lite"/>
    </source>
</evidence>
<evidence type="ECO:0000259" key="2">
    <source>
        <dbReference type="Pfam" id="PF23751"/>
    </source>
</evidence>
<gene>
    <name evidence="5" type="ORF">NE237_025528</name>
</gene>
<evidence type="ECO:0000313" key="5">
    <source>
        <dbReference type="EMBL" id="KAJ4958417.1"/>
    </source>
</evidence>
<dbReference type="SMART" id="SM00320">
    <property type="entry name" value="WD40"/>
    <property type="match status" value="5"/>
</dbReference>
<accession>A0A9Q0H214</accession>
<sequence>MSVTRSPLDSWDCMLPGPPSRSNGGSADCSTSGLLAYGAGSSVTIVDTRSMQLLCVLPMPAPSTSPIALAPFVTCIRWAPQPLRRDILTHEPSNSHLLLAVGDRQGRIALWDFRLRVVLNWMEFDPSSEKSKLGVQDLCWVRCRADSWLLASINGPSLLALWNSSTGRCIWKYDASLELLSCIRRDPFDSRHFCALGLKGFLLSLLVLGDGDDEVVIKEHRIPTASDSSELQKFERDSASGSTAPALAVFPLFVSRFSFSPQWRYILFITFPKELVVFDLQYETSLSYAGLPRGCSKFLDVLPDPDNDVLYCAHLDGKLSTWKRKDGEQVHVMCSMEELLPSIGTTVPSPAVLALALSKSEATLQNVAKLYSDPHDASSLDLDFDTPSDSWHKTCIVSKTYLISITDDGKIWNWLLTAEGAIDALKDTKNSSITADLSEVTVPVQERRTSSLDTSTHGSFGRKSKSVHTYADMSFEIGLVGQLQLLSSTVTMLAVPSPSLMATLARGGNYPAAAVPLVALGTQNGTVDVIDVSANAVAASFSVHNSIVRGLRWLGNSRLVSFSYTQVNEKAGGYTNRLIVTCLRSGLNRTFRVLQKSERAPIRALRASSSGRYLLILFRDAPVEVWAMTKSPIMLRSLALPFTVLEWTLPTAPRPVQNGPSKQSSSSSSGRFTGASASDSPTHASTSDNKTTNSEGSTEDTSESFAFALVNGALGVFEVHGRRIRDFRPKWPSSSFVSSDGLVTAMAYRLPHVVMGDRSGNIRWWDVTSGLSSSFNTHREGIRRIKFSPVIAGDHSRGRIAVLFYDNTFAIYDLDTQDPLANSLLQPQFPGTLVLELDWLPLRTDKNEPLVLCIAGADSSFRLIEVNITNGKSGLKSPPRTIKERFRPMPICSPILLPTPHALALRMILQLGIKPSWFDTCGEPKHAVPYQIPVVASSTADLRSYMVDTDLPLVGDSVVPELLLKVLEPYRRDGCILDDEKTRLYAAVVNKGAAARFAFAAAIFGESSEALFWLQLPRALSHLMNRLAKKPHQKVSVPASASVPELGDTSMLNRITSTGKSMPGSENRDNISYGRLKLMAFEPEELWESANERIPWHENLEGEEAIQNRVHELVSVGNLEAAVSLLLSTPPEGSYFYVNALRAVALSSAVSRSLHELAVKVVAANMVRTDKSLSGTHLLCAVGRYQEACSQLQDAGCWADAATLAATHLQGSDYARVLQRWAEYVLRSEHNIWRALILYVAAGALQEALAALRDSQQPDTAAMFLLACHEINVEIASKSESSDEPSEPSTEQKQSFVLPQLNPEHEDVLAVSQYYGQYQRKLVHLCMDSIPTFD</sequence>
<dbReference type="Proteomes" id="UP001141806">
    <property type="component" value="Unassembled WGS sequence"/>
</dbReference>
<feature type="domain" description="WDR11 first beta-propeller" evidence="2">
    <location>
        <begin position="17"/>
        <end position="483"/>
    </location>
</feature>
<dbReference type="GO" id="GO:0005737">
    <property type="term" value="C:cytoplasm"/>
    <property type="evidence" value="ECO:0007669"/>
    <property type="project" value="TreeGrafter"/>
</dbReference>
<dbReference type="InterPro" id="IPR057852">
    <property type="entry name" value="Beta-prop_WDR11_1st"/>
</dbReference>
<organism evidence="5 6">
    <name type="scientific">Protea cynaroides</name>
    <dbReference type="NCBI Taxonomy" id="273540"/>
    <lineage>
        <taxon>Eukaryota</taxon>
        <taxon>Viridiplantae</taxon>
        <taxon>Streptophyta</taxon>
        <taxon>Embryophyta</taxon>
        <taxon>Tracheophyta</taxon>
        <taxon>Spermatophyta</taxon>
        <taxon>Magnoliopsida</taxon>
        <taxon>Proteales</taxon>
        <taxon>Proteaceae</taxon>
        <taxon>Protea</taxon>
    </lineage>
</organism>
<feature type="region of interest" description="Disordered" evidence="1">
    <location>
        <begin position="653"/>
        <end position="699"/>
    </location>
</feature>
<dbReference type="Pfam" id="PF23751">
    <property type="entry name" value="Beta-prop_WDR11_1st"/>
    <property type="match status" value="1"/>
</dbReference>
<dbReference type="PANTHER" id="PTHR14593:SF5">
    <property type="entry name" value="WD REPEAT-CONTAINING PROTEIN 11"/>
    <property type="match status" value="1"/>
</dbReference>
<protein>
    <recommendedName>
        <fullName evidence="7">WD repeat-containing protein 11</fullName>
    </recommendedName>
</protein>
<dbReference type="SUPFAM" id="SSF50978">
    <property type="entry name" value="WD40 repeat-like"/>
    <property type="match status" value="2"/>
</dbReference>
<comment type="caution">
    <text evidence="5">The sequence shown here is derived from an EMBL/GenBank/DDBJ whole genome shotgun (WGS) entry which is preliminary data.</text>
</comment>
<dbReference type="PANTHER" id="PTHR14593">
    <property type="entry name" value="WD REPEAT-CONTAINING PROTEIN 11"/>
    <property type="match status" value="1"/>
</dbReference>
<name>A0A9Q0H214_9MAGN</name>
<reference evidence="5" key="1">
    <citation type="journal article" date="2023" name="Plant J.">
        <title>The genome of the king protea, Protea cynaroides.</title>
        <authorList>
            <person name="Chang J."/>
            <person name="Duong T.A."/>
            <person name="Schoeman C."/>
            <person name="Ma X."/>
            <person name="Roodt D."/>
            <person name="Barker N."/>
            <person name="Li Z."/>
            <person name="Van de Peer Y."/>
            <person name="Mizrachi E."/>
        </authorList>
    </citation>
    <scope>NUCLEOTIDE SEQUENCE</scope>
    <source>
        <tissue evidence="5">Young leaves</tissue>
    </source>
</reference>
<dbReference type="InterPro" id="IPR036322">
    <property type="entry name" value="WD40_repeat_dom_sf"/>
</dbReference>
<proteinExistence type="predicted"/>
<dbReference type="InterPro" id="IPR001680">
    <property type="entry name" value="WD40_rpt"/>
</dbReference>
<dbReference type="InterPro" id="IPR057853">
    <property type="entry name" value="Beta-prop_WDR11_2nd"/>
</dbReference>
<evidence type="ECO:0000259" key="3">
    <source>
        <dbReference type="Pfam" id="PF23752"/>
    </source>
</evidence>
<dbReference type="Pfam" id="PF23752">
    <property type="entry name" value="Beta-prop_WDR11_2nd"/>
    <property type="match status" value="1"/>
</dbReference>
<feature type="domain" description="WDR11 second beta-propeller" evidence="3">
    <location>
        <begin position="485"/>
        <end position="889"/>
    </location>
</feature>
<evidence type="ECO:0000259" key="4">
    <source>
        <dbReference type="Pfam" id="PF23753"/>
    </source>
</evidence>
<evidence type="ECO:0000313" key="6">
    <source>
        <dbReference type="Proteomes" id="UP001141806"/>
    </source>
</evidence>
<dbReference type="Gene3D" id="2.130.10.10">
    <property type="entry name" value="YVTN repeat-like/Quinoprotein amine dehydrogenase"/>
    <property type="match status" value="3"/>
</dbReference>
<dbReference type="OrthoDB" id="1291858at2759"/>
<keyword evidence="6" id="KW-1185">Reference proteome</keyword>
<dbReference type="InterPro" id="IPR057854">
    <property type="entry name" value="TPR_WDR11"/>
</dbReference>
<feature type="compositionally biased region" description="Polar residues" evidence="1">
    <location>
        <begin position="675"/>
        <end position="696"/>
    </location>
</feature>
<feature type="domain" description="WDR11 TPR" evidence="4">
    <location>
        <begin position="917"/>
        <end position="1326"/>
    </location>
</feature>